<organism evidence="2 3">
    <name type="scientific">Cryobacterium mannosilyticum</name>
    <dbReference type="NCBI Taxonomy" id="1259190"/>
    <lineage>
        <taxon>Bacteria</taxon>
        <taxon>Bacillati</taxon>
        <taxon>Actinomycetota</taxon>
        <taxon>Actinomycetes</taxon>
        <taxon>Micrococcales</taxon>
        <taxon>Microbacteriaceae</taxon>
        <taxon>Cryobacterium</taxon>
    </lineage>
</organism>
<feature type="domain" description="Alanine racemase N-terminal" evidence="1">
    <location>
        <begin position="39"/>
        <end position="208"/>
    </location>
</feature>
<dbReference type="PANTHER" id="PTHR28004:SF2">
    <property type="entry name" value="D-SERINE DEHYDRATASE"/>
    <property type="match status" value="1"/>
</dbReference>
<dbReference type="RefSeq" id="WP_134510548.1">
    <property type="nucleotide sequence ID" value="NZ_SOFM01000045.1"/>
</dbReference>
<sequence length="411" mass="42908">MGIDLAVTTDAAPWLTPDRYWPALTEATSGLGTPVAALHLGALRHNTADLLTRAAGSPIRVATKSIRVRGVIEAILAVPGYQGLLAYTLAEALWLADTMTDIVVGYPTADSGAILALGRSPELAGRVTLMVDSLDHLDFIDAVLPPGRRETIRLCLELDAGWDAPVLGRLGVHRSPVHTVGQARALAAGIAARPGFSLVGLMGYEAQIAGVGDRPVGRPLGGVAIRWMRRRSSEELAARRAAAVAAVREVANLEFVNGGGTGSLESTRADASVTDIAAGSGFFGGHLFDHYSDFRPAPAAAFALSVVRKPTAATATLLGGGWIASGPPGPDRSPLPVWPEGLAFLPREMAGEVQSPVTGAAAAGLRVGDRVWLRHTKSGEPSEHVNEFAVVDDGQVVDLLPTYRGEGKAFL</sequence>
<dbReference type="EMBL" id="SOFM01000045">
    <property type="protein sequence ID" value="TFC00671.1"/>
    <property type="molecule type" value="Genomic_DNA"/>
</dbReference>
<dbReference type="Gene3D" id="3.20.20.10">
    <property type="entry name" value="Alanine racemase"/>
    <property type="match status" value="1"/>
</dbReference>
<keyword evidence="3" id="KW-1185">Reference proteome</keyword>
<dbReference type="Pfam" id="PF01168">
    <property type="entry name" value="Ala_racemase_N"/>
    <property type="match status" value="1"/>
</dbReference>
<accession>A0A4R8W478</accession>
<evidence type="ECO:0000313" key="3">
    <source>
        <dbReference type="Proteomes" id="UP000297643"/>
    </source>
</evidence>
<dbReference type="InterPro" id="IPR029066">
    <property type="entry name" value="PLP-binding_barrel"/>
</dbReference>
<comment type="caution">
    <text evidence="2">The sequence shown here is derived from an EMBL/GenBank/DDBJ whole genome shotgun (WGS) entry which is preliminary data.</text>
</comment>
<dbReference type="AlphaFoldDB" id="A0A4R8W478"/>
<name>A0A4R8W478_9MICO</name>
<dbReference type="GO" id="GO:0008721">
    <property type="term" value="F:D-serine ammonia-lyase activity"/>
    <property type="evidence" value="ECO:0007669"/>
    <property type="project" value="TreeGrafter"/>
</dbReference>
<dbReference type="InterPro" id="IPR001608">
    <property type="entry name" value="Ala_racemase_N"/>
</dbReference>
<protein>
    <submittedName>
        <fullName evidence="2">Amino acid deaminase/aldolase</fullName>
    </submittedName>
</protein>
<gene>
    <name evidence="2" type="ORF">E3O32_14530</name>
</gene>
<reference evidence="2 3" key="1">
    <citation type="submission" date="2019-03" db="EMBL/GenBank/DDBJ databases">
        <title>Genomics of glacier-inhabiting Cryobacterium strains.</title>
        <authorList>
            <person name="Liu Q."/>
            <person name="Xin Y.-H."/>
        </authorList>
    </citation>
    <scope>NUCLEOTIDE SEQUENCE [LARGE SCALE GENOMIC DNA]</scope>
    <source>
        <strain evidence="2 3">RHLT2-21</strain>
    </source>
</reference>
<evidence type="ECO:0000313" key="2">
    <source>
        <dbReference type="EMBL" id="TFC00671.1"/>
    </source>
</evidence>
<dbReference type="Proteomes" id="UP000297643">
    <property type="component" value="Unassembled WGS sequence"/>
</dbReference>
<dbReference type="GO" id="GO:0036088">
    <property type="term" value="P:D-serine catabolic process"/>
    <property type="evidence" value="ECO:0007669"/>
    <property type="project" value="TreeGrafter"/>
</dbReference>
<proteinExistence type="predicted"/>
<dbReference type="InterPro" id="IPR051466">
    <property type="entry name" value="D-amino_acid_metab_enzyme"/>
</dbReference>
<dbReference type="PANTHER" id="PTHR28004">
    <property type="entry name" value="ZGC:162816-RELATED"/>
    <property type="match status" value="1"/>
</dbReference>
<dbReference type="SUPFAM" id="SSF51419">
    <property type="entry name" value="PLP-binding barrel"/>
    <property type="match status" value="1"/>
</dbReference>
<evidence type="ECO:0000259" key="1">
    <source>
        <dbReference type="Pfam" id="PF01168"/>
    </source>
</evidence>